<keyword evidence="1" id="KW-1133">Transmembrane helix</keyword>
<feature type="transmembrane region" description="Helical" evidence="1">
    <location>
        <begin position="211"/>
        <end position="235"/>
    </location>
</feature>
<name>A0A7X5UL12_9PSEU</name>
<dbReference type="AlphaFoldDB" id="A0A7X5UL12"/>
<dbReference type="RefSeq" id="WP_208415513.1">
    <property type="nucleotide sequence ID" value="NZ_JAAOYM010000001.1"/>
</dbReference>
<evidence type="ECO:0000313" key="3">
    <source>
        <dbReference type="Proteomes" id="UP000545493"/>
    </source>
</evidence>
<gene>
    <name evidence="2" type="ORF">FHU38_000277</name>
</gene>
<keyword evidence="3" id="KW-1185">Reference proteome</keyword>
<proteinExistence type="predicted"/>
<feature type="transmembrane region" description="Helical" evidence="1">
    <location>
        <begin position="314"/>
        <end position="338"/>
    </location>
</feature>
<reference evidence="2 3" key="1">
    <citation type="submission" date="2020-03" db="EMBL/GenBank/DDBJ databases">
        <title>Sequencing the genomes of 1000 actinobacteria strains.</title>
        <authorList>
            <person name="Klenk H.-P."/>
        </authorList>
    </citation>
    <scope>NUCLEOTIDE SEQUENCE [LARGE SCALE GENOMIC DNA]</scope>
    <source>
        <strain evidence="2 3">DSM 45685</strain>
    </source>
</reference>
<organism evidence="2 3">
    <name type="scientific">Saccharomonospora amisosensis</name>
    <dbReference type="NCBI Taxonomy" id="1128677"/>
    <lineage>
        <taxon>Bacteria</taxon>
        <taxon>Bacillati</taxon>
        <taxon>Actinomycetota</taxon>
        <taxon>Actinomycetes</taxon>
        <taxon>Pseudonocardiales</taxon>
        <taxon>Pseudonocardiaceae</taxon>
        <taxon>Saccharomonospora</taxon>
    </lineage>
</organism>
<evidence type="ECO:0000313" key="2">
    <source>
        <dbReference type="EMBL" id="NIJ09933.1"/>
    </source>
</evidence>
<dbReference type="Proteomes" id="UP000545493">
    <property type="component" value="Unassembled WGS sequence"/>
</dbReference>
<keyword evidence="1" id="KW-0812">Transmembrane</keyword>
<feature type="transmembrane region" description="Helical" evidence="1">
    <location>
        <begin position="178"/>
        <end position="199"/>
    </location>
</feature>
<feature type="transmembrane region" description="Helical" evidence="1">
    <location>
        <begin position="412"/>
        <end position="436"/>
    </location>
</feature>
<feature type="transmembrane region" description="Helical" evidence="1">
    <location>
        <begin position="358"/>
        <end position="379"/>
    </location>
</feature>
<sequence>MTTTVEHVMARAPYSSTRAGNLAGTWQLIRLALRRDRIVLPIWLLVLALTPAGTVGAYEQIYRTQAEREALTASMGENPSIALLYGPAFDLSTAGGFTAWRFGTLLPLFLALVCVFTMTRHTRQEEDTGRQELLSSTVLGRYAALTASVVVCSVFGLTAGLLTAGALIGAGLPATGSLALGLGFAAVTWVFTGVAAISAQLAEYSRTANGIASAVLGVTFAFRALGDAAGDVSWLSWLSPIGWSTQVRPFADERFWVLLIPLAVAIALTAVAYLLQPRRDIGMGLLPTSLGPAGAAPRLRTPFALASRLHRGVLIGWLTGFAVMAVLFGGMAAGIGDLVGTSEQARQMFERMGGSDAIVEAFLAAMANSFGMVATLYAVQAALRMRAEETAVRVEPLLATGVGRLRWLTGHLVFVLLGSGLLLAVAGVGMGLAHGLRVDDVGGQVPAVLAACIAQLPAVWLVAGAAVALFGLAPKLTNAVWAVAAVFLLISMFGPALNLDQAVLDVSPFQHIPKLPGEELTVAPLVWLSAIAVALIGAGMVAFRRRDIG</sequence>
<feature type="transmembrane region" description="Helical" evidence="1">
    <location>
        <begin position="448"/>
        <end position="472"/>
    </location>
</feature>
<keyword evidence="1" id="KW-0472">Membrane</keyword>
<feature type="transmembrane region" description="Helical" evidence="1">
    <location>
        <begin position="139"/>
        <end position="172"/>
    </location>
</feature>
<feature type="transmembrane region" description="Helical" evidence="1">
    <location>
        <begin position="255"/>
        <end position="275"/>
    </location>
</feature>
<comment type="caution">
    <text evidence="2">The sequence shown here is derived from an EMBL/GenBank/DDBJ whole genome shotgun (WGS) entry which is preliminary data.</text>
</comment>
<dbReference type="EMBL" id="JAAOYM010000001">
    <property type="protein sequence ID" value="NIJ09933.1"/>
    <property type="molecule type" value="Genomic_DNA"/>
</dbReference>
<feature type="transmembrane region" description="Helical" evidence="1">
    <location>
        <begin position="99"/>
        <end position="118"/>
    </location>
</feature>
<protein>
    <submittedName>
        <fullName evidence="2">ABC-2 type transport system permease protein</fullName>
    </submittedName>
</protein>
<accession>A0A7X5UL12</accession>
<feature type="transmembrane region" description="Helical" evidence="1">
    <location>
        <begin position="479"/>
        <end position="497"/>
    </location>
</feature>
<feature type="transmembrane region" description="Helical" evidence="1">
    <location>
        <begin position="38"/>
        <end position="58"/>
    </location>
</feature>
<evidence type="ECO:0000256" key="1">
    <source>
        <dbReference type="SAM" id="Phobius"/>
    </source>
</evidence>
<feature type="transmembrane region" description="Helical" evidence="1">
    <location>
        <begin position="525"/>
        <end position="543"/>
    </location>
</feature>